<keyword evidence="2" id="KW-1185">Reference proteome</keyword>
<sequence length="397" mass="44163">MKAESNLNVERSPLWLFFICGVVLGLLLAYSLPAAAGPGTGFLPDSIPVKRQGNFHIQGLAMDKEHRYFYLSYTTQLVKMDMDGRVVGSVSGLLGHLGCIAYNPQDGKVYGSLEYKNDEIGRDINDRSVGSRESATRFYVAVFDVDKITHAGMDGLRDSVMRTICLPTVKKLYEGSATVDGTEHKHIYGCSGIDGITFGPRFGRKGGATFLTVALGIYGDIQRTDNDYQVLLQYPWPAAMRHARPLNQERMHTDGPAKPAATYFAYTGNTTYGVQNLEYDPGSDQWFMAVYKGKKKQFPNYQLFAIDNTVKPHRQHLVGHGGERGLVVKLSKAGLYDAATGVYGWRFPYGSMGMQSMGDGHFYFFHPDKNGKVGHSGWLELYRYAPDTRKPFVSVRP</sequence>
<name>U2P2C6_9BACT</name>
<dbReference type="AlphaFoldDB" id="U2P2C6"/>
<comment type="caution">
    <text evidence="1">The sequence shown here is derived from an EMBL/GenBank/DDBJ whole genome shotgun (WGS) entry which is preliminary data.</text>
</comment>
<dbReference type="PATRIC" id="fig|1115809.3.peg.2347"/>
<reference evidence="1 2" key="1">
    <citation type="submission" date="2013-08" db="EMBL/GenBank/DDBJ databases">
        <authorList>
            <person name="Durkin A.S."/>
            <person name="Haft D.R."/>
            <person name="McCorrison J."/>
            <person name="Torralba M."/>
            <person name="Gillis M."/>
            <person name="Haft D.H."/>
            <person name="Methe B."/>
            <person name="Sutton G."/>
            <person name="Nelson K.E."/>
        </authorList>
    </citation>
    <scope>NUCLEOTIDE SEQUENCE [LARGE SCALE GENOMIC DNA]</scope>
    <source>
        <strain evidence="1 2">F0067</strain>
    </source>
</reference>
<proteinExistence type="predicted"/>
<protein>
    <submittedName>
        <fullName evidence="1">Uncharacterized protein</fullName>
    </submittedName>
</protein>
<evidence type="ECO:0000313" key="2">
    <source>
        <dbReference type="Proteomes" id="UP000016648"/>
    </source>
</evidence>
<dbReference type="SUPFAM" id="SSF63825">
    <property type="entry name" value="YWTD domain"/>
    <property type="match status" value="1"/>
</dbReference>
<accession>U2P2C6</accession>
<dbReference type="Proteomes" id="UP000016648">
    <property type="component" value="Unassembled WGS sequence"/>
</dbReference>
<dbReference type="EMBL" id="AWEY01000039">
    <property type="protein sequence ID" value="ERK38341.1"/>
    <property type="molecule type" value="Genomic_DNA"/>
</dbReference>
<evidence type="ECO:0000313" key="1">
    <source>
        <dbReference type="EMBL" id="ERK38341.1"/>
    </source>
</evidence>
<gene>
    <name evidence="1" type="ORF">HMPREF9135_0906</name>
</gene>
<organism evidence="1 2">
    <name type="scientific">Segatella baroniae F0067</name>
    <dbReference type="NCBI Taxonomy" id="1115809"/>
    <lineage>
        <taxon>Bacteria</taxon>
        <taxon>Pseudomonadati</taxon>
        <taxon>Bacteroidota</taxon>
        <taxon>Bacteroidia</taxon>
        <taxon>Bacteroidales</taxon>
        <taxon>Prevotellaceae</taxon>
        <taxon>Segatella</taxon>
    </lineage>
</organism>